<keyword evidence="2 5" id="KW-0812">Transmembrane</keyword>
<dbReference type="OrthoDB" id="4521223at2759"/>
<feature type="transmembrane region" description="Helical" evidence="5">
    <location>
        <begin position="162"/>
        <end position="186"/>
    </location>
</feature>
<name>A0A9P8VSM9_9HYPO</name>
<dbReference type="EMBL" id="JAGPYM010000039">
    <property type="protein sequence ID" value="KAH6874431.1"/>
    <property type="molecule type" value="Genomic_DNA"/>
</dbReference>
<comment type="caution">
    <text evidence="6">The sequence shown here is derived from an EMBL/GenBank/DDBJ whole genome shotgun (WGS) entry which is preliminary data.</text>
</comment>
<dbReference type="PANTHER" id="PTHR31465:SF8">
    <property type="entry name" value="DOMAIN PROTEIN, PUTATIVE (AFU_ORTHOLOGUE AFUA_6G14140)-RELATED"/>
    <property type="match status" value="1"/>
</dbReference>
<feature type="transmembrane region" description="Helical" evidence="5">
    <location>
        <begin position="24"/>
        <end position="45"/>
    </location>
</feature>
<evidence type="ECO:0000256" key="2">
    <source>
        <dbReference type="ARBA" id="ARBA00022692"/>
    </source>
</evidence>
<feature type="transmembrane region" description="Helical" evidence="5">
    <location>
        <begin position="248"/>
        <end position="274"/>
    </location>
</feature>
<protein>
    <submittedName>
        <fullName evidence="6">RTA1 like protein-domain-containing protein</fullName>
    </submittedName>
</protein>
<keyword evidence="7" id="KW-1185">Reference proteome</keyword>
<feature type="transmembrane region" description="Helical" evidence="5">
    <location>
        <begin position="212"/>
        <end position="233"/>
    </location>
</feature>
<dbReference type="GO" id="GO:0005886">
    <property type="term" value="C:plasma membrane"/>
    <property type="evidence" value="ECO:0007669"/>
    <property type="project" value="TreeGrafter"/>
</dbReference>
<dbReference type="PANTHER" id="PTHR31465">
    <property type="entry name" value="PROTEIN RTA1-RELATED"/>
    <property type="match status" value="1"/>
</dbReference>
<feature type="transmembrane region" description="Helical" evidence="5">
    <location>
        <begin position="126"/>
        <end position="150"/>
    </location>
</feature>
<proteinExistence type="predicted"/>
<gene>
    <name evidence="6" type="ORF">B0T10DRAFT_415406</name>
</gene>
<evidence type="ECO:0000256" key="1">
    <source>
        <dbReference type="ARBA" id="ARBA00004141"/>
    </source>
</evidence>
<sequence>MALCIEITPECIKHTIYGYRPNPFANGFFAVFFAICFGIHIWLGLRFRTKGYAIALTIGCLALVLGYLARVAQYFRPFDAIPFQAQVCCLIIAPAFNSAAIYLMLKHIVELFGPKWSLLKPKQYTVIFVAADVISLLLQATGGALAVLAGENKDQLELGNNVMMGGIAFQVFTLTTFAMLAVLFLVRRVRARPSNPLPTSALETWHSIKFRWFLSGLVTAFTTIYIRCVYRIAEMRGGWGNPLMRDQIAFIILEGCMILVATLAQTILHPGYFFTTMAGLQMKSGIRTSLI</sequence>
<dbReference type="Proteomes" id="UP000777438">
    <property type="component" value="Unassembled WGS sequence"/>
</dbReference>
<evidence type="ECO:0000313" key="7">
    <source>
        <dbReference type="Proteomes" id="UP000777438"/>
    </source>
</evidence>
<evidence type="ECO:0000256" key="4">
    <source>
        <dbReference type="ARBA" id="ARBA00023136"/>
    </source>
</evidence>
<dbReference type="GO" id="GO:0000324">
    <property type="term" value="C:fungal-type vacuole"/>
    <property type="evidence" value="ECO:0007669"/>
    <property type="project" value="TreeGrafter"/>
</dbReference>
<evidence type="ECO:0000256" key="5">
    <source>
        <dbReference type="SAM" id="Phobius"/>
    </source>
</evidence>
<accession>A0A9P8VSM9</accession>
<feature type="transmembrane region" description="Helical" evidence="5">
    <location>
        <begin position="52"/>
        <end position="69"/>
    </location>
</feature>
<comment type="subcellular location">
    <subcellularLocation>
        <location evidence="1">Membrane</location>
        <topology evidence="1">Multi-pass membrane protein</topology>
    </subcellularLocation>
</comment>
<evidence type="ECO:0000256" key="3">
    <source>
        <dbReference type="ARBA" id="ARBA00022989"/>
    </source>
</evidence>
<keyword evidence="4 5" id="KW-0472">Membrane</keyword>
<keyword evidence="3 5" id="KW-1133">Transmembrane helix</keyword>
<organism evidence="6 7">
    <name type="scientific">Thelonectria olida</name>
    <dbReference type="NCBI Taxonomy" id="1576542"/>
    <lineage>
        <taxon>Eukaryota</taxon>
        <taxon>Fungi</taxon>
        <taxon>Dikarya</taxon>
        <taxon>Ascomycota</taxon>
        <taxon>Pezizomycotina</taxon>
        <taxon>Sordariomycetes</taxon>
        <taxon>Hypocreomycetidae</taxon>
        <taxon>Hypocreales</taxon>
        <taxon>Nectriaceae</taxon>
        <taxon>Thelonectria</taxon>
    </lineage>
</organism>
<dbReference type="InterPro" id="IPR007568">
    <property type="entry name" value="RTA1"/>
</dbReference>
<evidence type="ECO:0000313" key="6">
    <source>
        <dbReference type="EMBL" id="KAH6874431.1"/>
    </source>
</evidence>
<dbReference type="AlphaFoldDB" id="A0A9P8VSM9"/>
<dbReference type="Pfam" id="PF04479">
    <property type="entry name" value="RTA1"/>
    <property type="match status" value="1"/>
</dbReference>
<feature type="transmembrane region" description="Helical" evidence="5">
    <location>
        <begin position="81"/>
        <end position="105"/>
    </location>
</feature>
<reference evidence="6 7" key="1">
    <citation type="journal article" date="2021" name="Nat. Commun.">
        <title>Genetic determinants of endophytism in the Arabidopsis root mycobiome.</title>
        <authorList>
            <person name="Mesny F."/>
            <person name="Miyauchi S."/>
            <person name="Thiergart T."/>
            <person name="Pickel B."/>
            <person name="Atanasova L."/>
            <person name="Karlsson M."/>
            <person name="Huettel B."/>
            <person name="Barry K.W."/>
            <person name="Haridas S."/>
            <person name="Chen C."/>
            <person name="Bauer D."/>
            <person name="Andreopoulos W."/>
            <person name="Pangilinan J."/>
            <person name="LaButti K."/>
            <person name="Riley R."/>
            <person name="Lipzen A."/>
            <person name="Clum A."/>
            <person name="Drula E."/>
            <person name="Henrissat B."/>
            <person name="Kohler A."/>
            <person name="Grigoriev I.V."/>
            <person name="Martin F.M."/>
            <person name="Hacquard S."/>
        </authorList>
    </citation>
    <scope>NUCLEOTIDE SEQUENCE [LARGE SCALE GENOMIC DNA]</scope>
    <source>
        <strain evidence="6 7">MPI-CAGE-CH-0241</strain>
    </source>
</reference>